<dbReference type="InterPro" id="IPR013320">
    <property type="entry name" value="ConA-like_dom_sf"/>
</dbReference>
<dbReference type="InterPro" id="IPR003877">
    <property type="entry name" value="SPRY_dom"/>
</dbReference>
<gene>
    <name evidence="2" type="ORF">APZ42_023635</name>
</gene>
<dbReference type="AlphaFoldDB" id="A0A0P5BTT0"/>
<sequence>MEKNSPGLNRLTTLYPFVEEDDYFLLPLPLCWNSKDKSNFIVLSENNLRVNYQGYGKTHIDAASVRATHPIPSSCGLYYFELKILDKGSDGYIGIGLSAEGVDTNALPGWRKNSFGYHGDDGKAFCSSGVGQPYGPTFTTNDVIGCGINFIDSTCFYTKNGVNLGTAFFDLPLNLYPTVGLNSLGEIVEANFGQSPFVYHIEDDMKELRARIASVILNYPVPDKPMEASVQSMIATYLMHHPQWCDVPRSASSASSSSGIGSSDSSSSDVVSLTPGLSASNATQFWFNLNSFQVSKDSKRKRKSDDA</sequence>
<dbReference type="InterPro" id="IPR050618">
    <property type="entry name" value="Ubq-SigPath_Reg"/>
</dbReference>
<reference evidence="2 3" key="1">
    <citation type="submission" date="2016-03" db="EMBL/GenBank/DDBJ databases">
        <title>EvidentialGene: Evidence-directed Construction of Genes on Genomes.</title>
        <authorList>
            <person name="Gilbert D.G."/>
            <person name="Choi J.-H."/>
            <person name="Mockaitis K."/>
            <person name="Colbourne J."/>
            <person name="Pfrender M."/>
        </authorList>
    </citation>
    <scope>NUCLEOTIDE SEQUENCE [LARGE SCALE GENOMIC DNA]</scope>
    <source>
        <strain evidence="2 3">Xinb3</strain>
        <tissue evidence="2">Complete organism</tissue>
    </source>
</reference>
<dbReference type="FunFam" id="2.60.120.920:FF:000011">
    <property type="entry name" value="RAN binding protein 10"/>
    <property type="match status" value="1"/>
</dbReference>
<dbReference type="OrthoDB" id="25503at2759"/>
<proteinExistence type="inferred from homology"/>
<evidence type="ECO:0000313" key="2">
    <source>
        <dbReference type="EMBL" id="KZS11715.1"/>
    </source>
</evidence>
<dbReference type="STRING" id="35525.A0A0P5BTT0"/>
<evidence type="ECO:0000256" key="1">
    <source>
        <dbReference type="ARBA" id="ARBA00006535"/>
    </source>
</evidence>
<evidence type="ECO:0000313" key="3">
    <source>
        <dbReference type="Proteomes" id="UP000076858"/>
    </source>
</evidence>
<dbReference type="InterPro" id="IPR001870">
    <property type="entry name" value="B30.2/SPRY"/>
</dbReference>
<dbReference type="SMART" id="SM00449">
    <property type="entry name" value="SPRY"/>
    <property type="match status" value="1"/>
</dbReference>
<comment type="caution">
    <text evidence="2">The sequence shown here is derived from an EMBL/GenBank/DDBJ whole genome shotgun (WGS) entry which is preliminary data.</text>
</comment>
<dbReference type="InterPro" id="IPR035782">
    <property type="entry name" value="SPRY_RanBP9/10"/>
</dbReference>
<keyword evidence="3" id="KW-1185">Reference proteome</keyword>
<dbReference type="PROSITE" id="PS50188">
    <property type="entry name" value="B302_SPRY"/>
    <property type="match status" value="1"/>
</dbReference>
<dbReference type="SUPFAM" id="SSF49899">
    <property type="entry name" value="Concanavalin A-like lectins/glucanases"/>
    <property type="match status" value="1"/>
</dbReference>
<protein>
    <submittedName>
        <fullName evidence="2">Ran-binding 9-like protein</fullName>
    </submittedName>
</protein>
<dbReference type="CDD" id="cd12909">
    <property type="entry name" value="SPRY_RanBP9_10"/>
    <property type="match status" value="1"/>
</dbReference>
<comment type="similarity">
    <text evidence="1">Belongs to the RANBP9/10 family.</text>
</comment>
<dbReference type="PANTHER" id="PTHR12864">
    <property type="entry name" value="RAN BINDING PROTEIN 9-RELATED"/>
    <property type="match status" value="1"/>
</dbReference>
<dbReference type="Gene3D" id="2.60.120.920">
    <property type="match status" value="1"/>
</dbReference>
<dbReference type="Proteomes" id="UP000076858">
    <property type="component" value="Unassembled WGS sequence"/>
</dbReference>
<organism evidence="2 3">
    <name type="scientific">Daphnia magna</name>
    <dbReference type="NCBI Taxonomy" id="35525"/>
    <lineage>
        <taxon>Eukaryota</taxon>
        <taxon>Metazoa</taxon>
        <taxon>Ecdysozoa</taxon>
        <taxon>Arthropoda</taxon>
        <taxon>Crustacea</taxon>
        <taxon>Branchiopoda</taxon>
        <taxon>Diplostraca</taxon>
        <taxon>Cladocera</taxon>
        <taxon>Anomopoda</taxon>
        <taxon>Daphniidae</taxon>
        <taxon>Daphnia</taxon>
    </lineage>
</organism>
<dbReference type="EMBL" id="LRGB01001574">
    <property type="protein sequence ID" value="KZS11715.1"/>
    <property type="molecule type" value="Genomic_DNA"/>
</dbReference>
<accession>A0A0P5BTT0</accession>
<name>A0A0P5BTT0_9CRUS</name>
<dbReference type="Pfam" id="PF00622">
    <property type="entry name" value="SPRY"/>
    <property type="match status" value="1"/>
</dbReference>
<dbReference type="InterPro" id="IPR043136">
    <property type="entry name" value="B30.2/SPRY_sf"/>
</dbReference>